<accession>A0A934V8P2</accession>
<keyword evidence="2" id="KW-1133">Transmembrane helix</keyword>
<proteinExistence type="predicted"/>
<dbReference type="Pfam" id="PF02441">
    <property type="entry name" value="Flavoprotein"/>
    <property type="match status" value="1"/>
</dbReference>
<dbReference type="Gene3D" id="3.40.50.1950">
    <property type="entry name" value="Flavin prenyltransferase-like"/>
    <property type="match status" value="1"/>
</dbReference>
<dbReference type="GO" id="GO:0004633">
    <property type="term" value="F:phosphopantothenoylcysteine decarboxylase activity"/>
    <property type="evidence" value="ECO:0007669"/>
    <property type="project" value="TreeGrafter"/>
</dbReference>
<keyword evidence="5" id="KW-1185">Reference proteome</keyword>
<organism evidence="4 5">
    <name type="scientific">Prauserella cavernicola</name>
    <dbReference type="NCBI Taxonomy" id="2800127"/>
    <lineage>
        <taxon>Bacteria</taxon>
        <taxon>Bacillati</taxon>
        <taxon>Actinomycetota</taxon>
        <taxon>Actinomycetes</taxon>
        <taxon>Pseudonocardiales</taxon>
        <taxon>Pseudonocardiaceae</taxon>
        <taxon>Prauserella</taxon>
    </lineage>
</organism>
<evidence type="ECO:0000313" key="4">
    <source>
        <dbReference type="EMBL" id="MBK1787993.1"/>
    </source>
</evidence>
<protein>
    <recommendedName>
        <fullName evidence="3">Flavoprotein domain-containing protein</fullName>
    </recommendedName>
</protein>
<dbReference type="AlphaFoldDB" id="A0A934V8P2"/>
<keyword evidence="2" id="KW-0472">Membrane</keyword>
<feature type="region of interest" description="Disordered" evidence="1">
    <location>
        <begin position="189"/>
        <end position="210"/>
    </location>
</feature>
<dbReference type="PANTHER" id="PTHR14359">
    <property type="entry name" value="HOMO-OLIGOMERIC FLAVIN CONTAINING CYS DECARBOXYLASE FAMILY"/>
    <property type="match status" value="1"/>
</dbReference>
<dbReference type="PANTHER" id="PTHR14359:SF6">
    <property type="entry name" value="PHOSPHOPANTOTHENOYLCYSTEINE DECARBOXYLASE"/>
    <property type="match status" value="1"/>
</dbReference>
<dbReference type="InterPro" id="IPR003382">
    <property type="entry name" value="Flavoprotein"/>
</dbReference>
<evidence type="ECO:0000256" key="2">
    <source>
        <dbReference type="SAM" id="Phobius"/>
    </source>
</evidence>
<gene>
    <name evidence="4" type="ORF">JHE00_26985</name>
</gene>
<keyword evidence="2" id="KW-0812">Transmembrane</keyword>
<dbReference type="RefSeq" id="WP_200323255.1">
    <property type="nucleotide sequence ID" value="NZ_JAENJH010000008.1"/>
</dbReference>
<comment type="caution">
    <text evidence="4">The sequence shown here is derived from an EMBL/GenBank/DDBJ whole genome shotgun (WGS) entry which is preliminary data.</text>
</comment>
<evidence type="ECO:0000313" key="5">
    <source>
        <dbReference type="Proteomes" id="UP000635245"/>
    </source>
</evidence>
<feature type="transmembrane region" description="Helical" evidence="2">
    <location>
        <begin position="12"/>
        <end position="34"/>
    </location>
</feature>
<feature type="domain" description="Flavoprotein" evidence="3">
    <location>
        <begin position="13"/>
        <end position="128"/>
    </location>
</feature>
<reference evidence="4" key="1">
    <citation type="submission" date="2020-12" db="EMBL/GenBank/DDBJ databases">
        <title>Prauserella sp. ASG 168, a novel actinomycete isolated from cave rock.</title>
        <authorList>
            <person name="Suriyachadkun C."/>
        </authorList>
    </citation>
    <scope>NUCLEOTIDE SEQUENCE</scope>
    <source>
        <strain evidence="4">ASG 168</strain>
    </source>
</reference>
<evidence type="ECO:0000259" key="3">
    <source>
        <dbReference type="Pfam" id="PF02441"/>
    </source>
</evidence>
<dbReference type="GO" id="GO:0010181">
    <property type="term" value="F:FMN binding"/>
    <property type="evidence" value="ECO:0007669"/>
    <property type="project" value="TreeGrafter"/>
</dbReference>
<sequence>MNDEFPESIGAGRIVLVGTGAIAVCHLPTVVTLLRRHYRVETVVCLTESARTMVSPQAVETLSGHPVVPADWSGAAGPIHVEWAEWAEAVLVWPATLHFLAACAAGLAGDVPTSIVLSTRAPVVLAPCLAAGAVRGGPYRRIAEALEADGRHLVGPVTGHSVSAWQLTEGACAPPDAALRALGRVTSETTANRTHERDRHDQHHVSPVAQ</sequence>
<dbReference type="Proteomes" id="UP000635245">
    <property type="component" value="Unassembled WGS sequence"/>
</dbReference>
<name>A0A934V8P2_9PSEU</name>
<evidence type="ECO:0000256" key="1">
    <source>
        <dbReference type="SAM" id="MobiDB-lite"/>
    </source>
</evidence>
<feature type="compositionally biased region" description="Basic and acidic residues" evidence="1">
    <location>
        <begin position="193"/>
        <end position="204"/>
    </location>
</feature>
<dbReference type="GO" id="GO:0071513">
    <property type="term" value="C:phosphopantothenoylcysteine decarboxylase complex"/>
    <property type="evidence" value="ECO:0007669"/>
    <property type="project" value="TreeGrafter"/>
</dbReference>
<dbReference type="InterPro" id="IPR036551">
    <property type="entry name" value="Flavin_trans-like"/>
</dbReference>
<dbReference type="GO" id="GO:0015937">
    <property type="term" value="P:coenzyme A biosynthetic process"/>
    <property type="evidence" value="ECO:0007669"/>
    <property type="project" value="TreeGrafter"/>
</dbReference>
<dbReference type="EMBL" id="JAENJH010000008">
    <property type="protein sequence ID" value="MBK1787993.1"/>
    <property type="molecule type" value="Genomic_DNA"/>
</dbReference>
<dbReference type="SUPFAM" id="SSF52507">
    <property type="entry name" value="Homo-oligomeric flavin-containing Cys decarboxylases, HFCD"/>
    <property type="match status" value="1"/>
</dbReference>